<organism evidence="2 3">
    <name type="scientific">Babesia caballi</name>
    <dbReference type="NCBI Taxonomy" id="5871"/>
    <lineage>
        <taxon>Eukaryota</taxon>
        <taxon>Sar</taxon>
        <taxon>Alveolata</taxon>
        <taxon>Apicomplexa</taxon>
        <taxon>Aconoidasida</taxon>
        <taxon>Piroplasmida</taxon>
        <taxon>Babesiidae</taxon>
        <taxon>Babesia</taxon>
    </lineage>
</organism>
<dbReference type="AlphaFoldDB" id="A0AAV4LYM7"/>
<comment type="caution">
    <text evidence="2">The sequence shown here is derived from an EMBL/GenBank/DDBJ whole genome shotgun (WGS) entry which is preliminary data.</text>
</comment>
<keyword evidence="1" id="KW-0812">Transmembrane</keyword>
<reference evidence="2 3" key="1">
    <citation type="submission" date="2021-06" db="EMBL/GenBank/DDBJ databases">
        <title>Genome sequence of Babesia caballi.</title>
        <authorList>
            <person name="Yamagishi J."/>
            <person name="Kidaka T."/>
            <person name="Ochi A."/>
        </authorList>
    </citation>
    <scope>NUCLEOTIDE SEQUENCE [LARGE SCALE GENOMIC DNA]</scope>
    <source>
        <strain evidence="2">USDA-D6B2</strain>
    </source>
</reference>
<accession>A0AAV4LYM7</accession>
<dbReference type="Proteomes" id="UP001497744">
    <property type="component" value="Unassembled WGS sequence"/>
</dbReference>
<dbReference type="EMBL" id="BPLF01000002">
    <property type="protein sequence ID" value="GIX63614.1"/>
    <property type="molecule type" value="Genomic_DNA"/>
</dbReference>
<protein>
    <submittedName>
        <fullName evidence="2">Variant erythrocyte surface antigen-1 family protein</fullName>
    </submittedName>
</protein>
<dbReference type="GeneID" id="94195095"/>
<feature type="transmembrane region" description="Helical" evidence="1">
    <location>
        <begin position="163"/>
        <end position="184"/>
    </location>
</feature>
<name>A0AAV4LYM7_BABCB</name>
<sequence length="345" mass="37115">MATGKTSLTEPPENLKETIDWVIKIKNDQAIKGLAEALKNLLDKDGSALATEVNGFFATARSGLKSADRSTAREAFILKSYLNNITHYGRTLSEEEIAHLKTALEKDVESPGASSGGPISKLADGLKMFVGKNAGIGGSNYESSYKSASESWSSLNPSQHRDCALILLGIMPLLYFGLSYLYWWCSPDSDSSHPKISWAGQSLTTDQAITKFLVAFGYTNDLNASKNGQTIATQLQSAFSQLQTAYTEAKLKQTPPQNESPSYPQFLGKLQEHANDSLSSTDTSSPLTSLYLLSYYYITYPTYDVQSTSPATPSFLGYSGTAALAGGAYGFNLGGLGTFMSALLA</sequence>
<dbReference type="RefSeq" id="XP_067715683.1">
    <property type="nucleotide sequence ID" value="XM_067859582.1"/>
</dbReference>
<evidence type="ECO:0000313" key="2">
    <source>
        <dbReference type="EMBL" id="GIX63614.1"/>
    </source>
</evidence>
<proteinExistence type="predicted"/>
<keyword evidence="1" id="KW-0472">Membrane</keyword>
<evidence type="ECO:0000256" key="1">
    <source>
        <dbReference type="SAM" id="Phobius"/>
    </source>
</evidence>
<evidence type="ECO:0000313" key="3">
    <source>
        <dbReference type="Proteomes" id="UP001497744"/>
    </source>
</evidence>
<keyword evidence="1" id="KW-1133">Transmembrane helix</keyword>
<keyword evidence="3" id="KW-1185">Reference proteome</keyword>
<gene>
    <name evidence="2" type="ORF">BcabD6B2_30490</name>
</gene>